<dbReference type="KEGG" id="vcop:MM50RIKEN_20000"/>
<dbReference type="GO" id="GO:0003677">
    <property type="term" value="F:DNA binding"/>
    <property type="evidence" value="ECO:0007669"/>
    <property type="project" value="InterPro"/>
</dbReference>
<gene>
    <name evidence="2" type="ORF">MM50RIKEN_20000</name>
</gene>
<dbReference type="AlphaFoldDB" id="A0A810Q7H9"/>
<organism evidence="2 3">
    <name type="scientific">Vescimonas coprocola</name>
    <dbReference type="NCBI Taxonomy" id="2714355"/>
    <lineage>
        <taxon>Bacteria</taxon>
        <taxon>Bacillati</taxon>
        <taxon>Bacillota</taxon>
        <taxon>Clostridia</taxon>
        <taxon>Eubacteriales</taxon>
        <taxon>Oscillospiraceae</taxon>
        <taxon>Vescimonas</taxon>
    </lineage>
</organism>
<dbReference type="PROSITE" id="PS50943">
    <property type="entry name" value="HTH_CROC1"/>
    <property type="match status" value="1"/>
</dbReference>
<dbReference type="InterPro" id="IPR001387">
    <property type="entry name" value="Cro/C1-type_HTH"/>
</dbReference>
<dbReference type="Proteomes" id="UP000681035">
    <property type="component" value="Chromosome"/>
</dbReference>
<keyword evidence="3" id="KW-1185">Reference proteome</keyword>
<name>A0A810Q7H9_9FIRM</name>
<evidence type="ECO:0000313" key="2">
    <source>
        <dbReference type="EMBL" id="BCK82237.1"/>
    </source>
</evidence>
<feature type="domain" description="HTH cro/C1-type" evidence="1">
    <location>
        <begin position="12"/>
        <end position="41"/>
    </location>
</feature>
<proteinExistence type="predicted"/>
<evidence type="ECO:0000313" key="3">
    <source>
        <dbReference type="Proteomes" id="UP000681035"/>
    </source>
</evidence>
<sequence length="99" mass="11231">MGYSEKTADVRIAQYEKNARTPNAETTAKLAEVLKVSPVVFSPTICASREDLLQSMYWLFLMKGGGDIYDCETEYARSRMEQKLGVITVEEFLEKILVN</sequence>
<accession>A0A810Q7H9</accession>
<dbReference type="InterPro" id="IPR010982">
    <property type="entry name" value="Lambda_DNA-bd_dom_sf"/>
</dbReference>
<dbReference type="Gene3D" id="1.10.260.40">
    <property type="entry name" value="lambda repressor-like DNA-binding domains"/>
    <property type="match status" value="1"/>
</dbReference>
<dbReference type="CDD" id="cd00093">
    <property type="entry name" value="HTH_XRE"/>
    <property type="match status" value="1"/>
</dbReference>
<protein>
    <recommendedName>
        <fullName evidence="1">HTH cro/C1-type domain-containing protein</fullName>
    </recommendedName>
</protein>
<dbReference type="EMBL" id="AP023418">
    <property type="protein sequence ID" value="BCK82237.1"/>
    <property type="molecule type" value="Genomic_DNA"/>
</dbReference>
<reference evidence="2" key="1">
    <citation type="submission" date="2020-09" db="EMBL/GenBank/DDBJ databases">
        <title>New species isolated from human feces.</title>
        <authorList>
            <person name="Kitahara M."/>
            <person name="Shigeno Y."/>
            <person name="Shime M."/>
            <person name="Matsumoto Y."/>
            <person name="Nakamura S."/>
            <person name="Motooka D."/>
            <person name="Fukuoka S."/>
            <person name="Nishikawa H."/>
            <person name="Benno Y."/>
        </authorList>
    </citation>
    <scope>NUCLEOTIDE SEQUENCE</scope>
    <source>
        <strain evidence="2">MM50</strain>
    </source>
</reference>
<evidence type="ECO:0000259" key="1">
    <source>
        <dbReference type="PROSITE" id="PS50943"/>
    </source>
</evidence>